<gene>
    <name evidence="1" type="ORF">BHU61_06510</name>
</gene>
<sequence length="72" mass="8596">MEFDYSMLNGRIVEKYGTQFNFAVAMKMSERSLSLKLNNKVSWRDADMFKAIELLSIPKREIHQYFFKPKVQ</sequence>
<dbReference type="AlphaFoldDB" id="A0A327ZRM2"/>
<dbReference type="EMBL" id="PZJH01000002">
    <property type="protein sequence ID" value="RAK44961.1"/>
    <property type="molecule type" value="Genomic_DNA"/>
</dbReference>
<name>A0A327ZRM2_9STAP</name>
<dbReference type="RefSeq" id="WP_111715562.1">
    <property type="nucleotide sequence ID" value="NZ_JBHSSR010000004.1"/>
</dbReference>
<dbReference type="Proteomes" id="UP000249808">
    <property type="component" value="Unassembled WGS sequence"/>
</dbReference>
<dbReference type="InterPro" id="IPR008003">
    <property type="entry name" value="DUF739"/>
</dbReference>
<accession>A0A327ZRM2</accession>
<comment type="caution">
    <text evidence="1">The sequence shown here is derived from an EMBL/GenBank/DDBJ whole genome shotgun (WGS) entry which is preliminary data.</text>
</comment>
<proteinExistence type="predicted"/>
<organism evidence="1 2">
    <name type="scientific">Macrococcus epidermidis</name>
    <dbReference type="NCBI Taxonomy" id="1902580"/>
    <lineage>
        <taxon>Bacteria</taxon>
        <taxon>Bacillati</taxon>
        <taxon>Bacillota</taxon>
        <taxon>Bacilli</taxon>
        <taxon>Bacillales</taxon>
        <taxon>Staphylococcaceae</taxon>
        <taxon>Macrococcus</taxon>
    </lineage>
</organism>
<evidence type="ECO:0000313" key="1">
    <source>
        <dbReference type="EMBL" id="RAK44961.1"/>
    </source>
</evidence>
<reference evidence="1 2" key="1">
    <citation type="journal article" date="2018" name="Front. Microbiol.">
        <title>Description and Comparative Genomics of Macrococcus caseolyticus subsp. hominis subsp. nov., Macrococcus goetzii sp. nov., Macrococcus epidermidis sp. nov., and Macrococcus bohemicus sp. nov., Novel Macrococci From Human Clinical Material With Virulence Potential and Suspected Uptake of Foreign DNA by Natural Transformation.</title>
        <authorList>
            <person name="Maslanova I."/>
            <person name="Wertheimer Z."/>
            <person name="Sedlacek I."/>
            <person name="Svec P."/>
            <person name="Indrakova A."/>
            <person name="Kovarovic V."/>
            <person name="Schumann P."/>
            <person name="Sproer C."/>
            <person name="Kralova S."/>
            <person name="Sedo O."/>
            <person name="Kristofova L."/>
            <person name="Vrbovska V."/>
            <person name="Fuzik T."/>
            <person name="Petras P."/>
            <person name="Zdrahal Z."/>
            <person name="Ruzickova V."/>
            <person name="Doskar J."/>
            <person name="Pantucek R."/>
        </authorList>
    </citation>
    <scope>NUCLEOTIDE SEQUENCE [LARGE SCALE GENOMIC DNA]</scope>
    <source>
        <strain evidence="1 2">01/688</strain>
    </source>
</reference>
<dbReference type="Pfam" id="PF05339">
    <property type="entry name" value="DUF739"/>
    <property type="match status" value="1"/>
</dbReference>
<protein>
    <submittedName>
        <fullName evidence="1">DUF739 domain-containing protein</fullName>
    </submittedName>
</protein>
<evidence type="ECO:0000313" key="2">
    <source>
        <dbReference type="Proteomes" id="UP000249808"/>
    </source>
</evidence>
<keyword evidence="2" id="KW-1185">Reference proteome</keyword>